<dbReference type="GO" id="GO:0008270">
    <property type="term" value="F:zinc ion binding"/>
    <property type="evidence" value="ECO:0007669"/>
    <property type="project" value="UniProtKB-KW"/>
</dbReference>
<evidence type="ECO:0000256" key="5">
    <source>
        <dbReference type="ARBA" id="ARBA00022771"/>
    </source>
</evidence>
<proteinExistence type="inferred from homology"/>
<dbReference type="GO" id="GO:0005737">
    <property type="term" value="C:cytoplasm"/>
    <property type="evidence" value="ECO:0007669"/>
    <property type="project" value="UniProtKB-SubCell"/>
</dbReference>
<protein>
    <recommendedName>
        <fullName evidence="8">FLZ-type domain-containing protein</fullName>
    </recommendedName>
</protein>
<evidence type="ECO:0000259" key="8">
    <source>
        <dbReference type="PROSITE" id="PS51795"/>
    </source>
</evidence>
<dbReference type="EMBL" id="KQ997529">
    <property type="protein sequence ID" value="KZV44140.1"/>
    <property type="molecule type" value="Genomic_DNA"/>
</dbReference>
<dbReference type="Pfam" id="PF04570">
    <property type="entry name" value="zf-FLZ"/>
    <property type="match status" value="1"/>
</dbReference>
<reference evidence="9 10" key="1">
    <citation type="journal article" date="2015" name="Proc. Natl. Acad. Sci. U.S.A.">
        <title>The resurrection genome of Boea hygrometrica: A blueprint for survival of dehydration.</title>
        <authorList>
            <person name="Xiao L."/>
            <person name="Yang G."/>
            <person name="Zhang L."/>
            <person name="Yang X."/>
            <person name="Zhao S."/>
            <person name="Ji Z."/>
            <person name="Zhou Q."/>
            <person name="Hu M."/>
            <person name="Wang Y."/>
            <person name="Chen M."/>
            <person name="Xu Y."/>
            <person name="Jin H."/>
            <person name="Xiao X."/>
            <person name="Hu G."/>
            <person name="Bao F."/>
            <person name="Hu Y."/>
            <person name="Wan P."/>
            <person name="Li L."/>
            <person name="Deng X."/>
            <person name="Kuang T."/>
            <person name="Xiang C."/>
            <person name="Zhu J.K."/>
            <person name="Oliver M.J."/>
            <person name="He Y."/>
        </authorList>
    </citation>
    <scope>NUCLEOTIDE SEQUENCE [LARGE SCALE GENOMIC DNA]</scope>
    <source>
        <strain evidence="10">cv. XS01</strain>
    </source>
</reference>
<evidence type="ECO:0000313" key="10">
    <source>
        <dbReference type="Proteomes" id="UP000250235"/>
    </source>
</evidence>
<feature type="compositionally biased region" description="Polar residues" evidence="7">
    <location>
        <begin position="67"/>
        <end position="87"/>
    </location>
</feature>
<dbReference type="PANTHER" id="PTHR33059">
    <property type="entry name" value="FCS-LIKE ZINC FINGER 5"/>
    <property type="match status" value="1"/>
</dbReference>
<dbReference type="Proteomes" id="UP000250235">
    <property type="component" value="Unassembled WGS sequence"/>
</dbReference>
<organism evidence="9 10">
    <name type="scientific">Dorcoceras hygrometricum</name>
    <dbReference type="NCBI Taxonomy" id="472368"/>
    <lineage>
        <taxon>Eukaryota</taxon>
        <taxon>Viridiplantae</taxon>
        <taxon>Streptophyta</taxon>
        <taxon>Embryophyta</taxon>
        <taxon>Tracheophyta</taxon>
        <taxon>Spermatophyta</taxon>
        <taxon>Magnoliopsida</taxon>
        <taxon>eudicotyledons</taxon>
        <taxon>Gunneridae</taxon>
        <taxon>Pentapetalae</taxon>
        <taxon>asterids</taxon>
        <taxon>lamiids</taxon>
        <taxon>Lamiales</taxon>
        <taxon>Gesneriaceae</taxon>
        <taxon>Didymocarpoideae</taxon>
        <taxon>Trichosporeae</taxon>
        <taxon>Loxocarpinae</taxon>
        <taxon>Dorcoceras</taxon>
    </lineage>
</organism>
<comment type="similarity">
    <text evidence="2">Belongs to the FLZ family.</text>
</comment>
<keyword evidence="3" id="KW-0963">Cytoplasm</keyword>
<feature type="domain" description="FLZ-type" evidence="8">
    <location>
        <begin position="125"/>
        <end position="169"/>
    </location>
</feature>
<keyword evidence="10" id="KW-1185">Reference proteome</keyword>
<dbReference type="PANTHER" id="PTHR33059:SF4">
    <property type="entry name" value="FCS-LIKE ZINC FINGER 5"/>
    <property type="match status" value="1"/>
</dbReference>
<dbReference type="InterPro" id="IPR007650">
    <property type="entry name" value="Zf-FLZ_dom"/>
</dbReference>
<evidence type="ECO:0000313" key="9">
    <source>
        <dbReference type="EMBL" id="KZV44140.1"/>
    </source>
</evidence>
<feature type="zinc finger region" description="FLZ-type" evidence="6">
    <location>
        <begin position="125"/>
        <end position="169"/>
    </location>
</feature>
<accession>A0A2Z7CAU0</accession>
<dbReference type="OrthoDB" id="1864056at2759"/>
<keyword evidence="4" id="KW-0479">Metal-binding</keyword>
<feature type="region of interest" description="Disordered" evidence="7">
    <location>
        <begin position="57"/>
        <end position="103"/>
    </location>
</feature>
<name>A0A2Z7CAU0_9LAMI</name>
<comment type="subcellular location">
    <subcellularLocation>
        <location evidence="1">Cytoplasm</location>
    </subcellularLocation>
</comment>
<evidence type="ECO:0000256" key="4">
    <source>
        <dbReference type="ARBA" id="ARBA00022723"/>
    </source>
</evidence>
<evidence type="ECO:0000256" key="7">
    <source>
        <dbReference type="SAM" id="MobiDB-lite"/>
    </source>
</evidence>
<keyword evidence="5" id="KW-0862">Zinc</keyword>
<evidence type="ECO:0000256" key="3">
    <source>
        <dbReference type="ARBA" id="ARBA00022490"/>
    </source>
</evidence>
<keyword evidence="5" id="KW-0863">Zinc-finger</keyword>
<dbReference type="AlphaFoldDB" id="A0A2Z7CAU0"/>
<evidence type="ECO:0000256" key="1">
    <source>
        <dbReference type="ARBA" id="ARBA00004496"/>
    </source>
</evidence>
<sequence>MGIPVPEPIPAGMRMGIPGSFGGGDGIGKTGPVPPRCHPYVEDAVYETLAQLPFNNVKMRSKRSRHASSSTQHSTPMETDASASLSPTKVMKPSEADADEQLQPKVVNAVVRQSAAESDQLKMGGFLEKCHYCQKRIPQNSEVFMYSNLCAFCSAECRDFQIAKDQLAETQSGNPRDNMVQGLGIYNVKG</sequence>
<evidence type="ECO:0000256" key="6">
    <source>
        <dbReference type="PROSITE-ProRule" id="PRU01131"/>
    </source>
</evidence>
<evidence type="ECO:0000256" key="2">
    <source>
        <dbReference type="ARBA" id="ARBA00009374"/>
    </source>
</evidence>
<gene>
    <name evidence="9" type="ORF">F511_26419</name>
</gene>
<dbReference type="PROSITE" id="PS51795">
    <property type="entry name" value="ZF_FLZ"/>
    <property type="match status" value="1"/>
</dbReference>